<dbReference type="Pfam" id="PF07811">
    <property type="entry name" value="TadE"/>
    <property type="match status" value="1"/>
</dbReference>
<reference evidence="3 4" key="1">
    <citation type="submission" date="2020-04" db="EMBL/GenBank/DDBJ databases">
        <title>Enterovirga sp. isolate from soil.</title>
        <authorList>
            <person name="Chea S."/>
            <person name="Kim D.-U."/>
        </authorList>
    </citation>
    <scope>NUCLEOTIDE SEQUENCE [LARGE SCALE GENOMIC DNA]</scope>
    <source>
        <strain evidence="3 4">DB1703</strain>
    </source>
</reference>
<organism evidence="3 4">
    <name type="scientific">Enterovirga aerilata</name>
    <dbReference type="NCBI Taxonomy" id="2730920"/>
    <lineage>
        <taxon>Bacteria</taxon>
        <taxon>Pseudomonadati</taxon>
        <taxon>Pseudomonadota</taxon>
        <taxon>Alphaproteobacteria</taxon>
        <taxon>Hyphomicrobiales</taxon>
        <taxon>Methylobacteriaceae</taxon>
        <taxon>Enterovirga</taxon>
    </lineage>
</organism>
<dbReference type="Proteomes" id="UP000564885">
    <property type="component" value="Unassembled WGS sequence"/>
</dbReference>
<evidence type="ECO:0000259" key="2">
    <source>
        <dbReference type="Pfam" id="PF07811"/>
    </source>
</evidence>
<sequence>MSLSLAWRGRDAGRPRRPRLLVRFTRSESGALAVEFGLIAPFFFGLLFGILEVALTFWSTQVLETAVANAARQIYTGSFQQGAVSMSQTDALAKFKDLVCANVTAVFNCKSLVRVDVQKFTSYSATTITVPVKNGAFDTSGFGYNPPGPNEICVVRAAMEYPVYVNIFGYKTGLANGNRLIMASSTFRTEPYQ</sequence>
<name>A0A849IER6_9HYPH</name>
<keyword evidence="4" id="KW-1185">Reference proteome</keyword>
<keyword evidence="1" id="KW-1133">Transmembrane helix</keyword>
<dbReference type="RefSeq" id="WP_171220452.1">
    <property type="nucleotide sequence ID" value="NZ_JABEPP010000007.1"/>
</dbReference>
<keyword evidence="1" id="KW-0472">Membrane</keyword>
<feature type="transmembrane region" description="Helical" evidence="1">
    <location>
        <begin position="32"/>
        <end position="58"/>
    </location>
</feature>
<gene>
    <name evidence="3" type="ORF">HJG44_21490</name>
</gene>
<dbReference type="AlphaFoldDB" id="A0A849IER6"/>
<evidence type="ECO:0000256" key="1">
    <source>
        <dbReference type="SAM" id="Phobius"/>
    </source>
</evidence>
<evidence type="ECO:0000313" key="3">
    <source>
        <dbReference type="EMBL" id="NNM74939.1"/>
    </source>
</evidence>
<proteinExistence type="predicted"/>
<protein>
    <submittedName>
        <fullName evidence="3">Pilus assembly protein</fullName>
    </submittedName>
</protein>
<accession>A0A849IER6</accession>
<keyword evidence="1" id="KW-0812">Transmembrane</keyword>
<feature type="domain" description="TadE-like" evidence="2">
    <location>
        <begin position="30"/>
        <end position="72"/>
    </location>
</feature>
<dbReference type="EMBL" id="JABEPP010000007">
    <property type="protein sequence ID" value="NNM74939.1"/>
    <property type="molecule type" value="Genomic_DNA"/>
</dbReference>
<dbReference type="InterPro" id="IPR012495">
    <property type="entry name" value="TadE-like_dom"/>
</dbReference>
<evidence type="ECO:0000313" key="4">
    <source>
        <dbReference type="Proteomes" id="UP000564885"/>
    </source>
</evidence>
<comment type="caution">
    <text evidence="3">The sequence shown here is derived from an EMBL/GenBank/DDBJ whole genome shotgun (WGS) entry which is preliminary data.</text>
</comment>